<reference evidence="1 2" key="1">
    <citation type="journal article" date="2023" name="Science">
        <title>Complex scaffold remodeling in plant triterpene biosynthesis.</title>
        <authorList>
            <person name="De La Pena R."/>
            <person name="Hodgson H."/>
            <person name="Liu J.C."/>
            <person name="Stephenson M.J."/>
            <person name="Martin A.C."/>
            <person name="Owen C."/>
            <person name="Harkess A."/>
            <person name="Leebens-Mack J."/>
            <person name="Jimenez L.E."/>
            <person name="Osbourn A."/>
            <person name="Sattely E.S."/>
        </authorList>
    </citation>
    <scope>NUCLEOTIDE SEQUENCE [LARGE SCALE GENOMIC DNA]</scope>
    <source>
        <strain evidence="2">cv. JPN11</strain>
        <tissue evidence="1">Leaf</tissue>
    </source>
</reference>
<name>A0ACC1XMQ8_MELAZ</name>
<dbReference type="EMBL" id="CM051401">
    <property type="protein sequence ID" value="KAJ4712024.1"/>
    <property type="molecule type" value="Genomic_DNA"/>
</dbReference>
<dbReference type="Proteomes" id="UP001164539">
    <property type="component" value="Chromosome 8"/>
</dbReference>
<gene>
    <name evidence="1" type="ORF">OWV82_014340</name>
</gene>
<protein>
    <submittedName>
        <fullName evidence="1">Nuclear transport factor 2 (NTF2) family protein</fullName>
    </submittedName>
</protein>
<organism evidence="1 2">
    <name type="scientific">Melia azedarach</name>
    <name type="common">Chinaberry tree</name>
    <dbReference type="NCBI Taxonomy" id="155640"/>
    <lineage>
        <taxon>Eukaryota</taxon>
        <taxon>Viridiplantae</taxon>
        <taxon>Streptophyta</taxon>
        <taxon>Embryophyta</taxon>
        <taxon>Tracheophyta</taxon>
        <taxon>Spermatophyta</taxon>
        <taxon>Magnoliopsida</taxon>
        <taxon>eudicotyledons</taxon>
        <taxon>Gunneridae</taxon>
        <taxon>Pentapetalae</taxon>
        <taxon>rosids</taxon>
        <taxon>malvids</taxon>
        <taxon>Sapindales</taxon>
        <taxon>Meliaceae</taxon>
        <taxon>Melia</taxon>
    </lineage>
</organism>
<sequence length="280" mass="31763">MAATIHFSGQALGQRFCSRAGGGITFNPLSSKVSYQLKRNAMKIEQQGSFMRRESKCKPLVIASSMADGDFEPSPISASDTIREFYACINKKNLNQLNTYFSDDCWFEDCSFPKPFQGRKEVMNFFEKLVTSMGQNVKFSVEHVCEGDEFTAGVNWHLEWKNTQVPFTRGCSFYECSIEGERLLIKKARVVIESPIKPGGIVLTLFKNVTSLFDDFPKAAEWFLSSPHKILQLLVKIYTMLLAPFIKPLVAGYINIWNFMSRLLGLALGILIKILKIFFK</sequence>
<evidence type="ECO:0000313" key="2">
    <source>
        <dbReference type="Proteomes" id="UP001164539"/>
    </source>
</evidence>
<comment type="caution">
    <text evidence="1">The sequence shown here is derived from an EMBL/GenBank/DDBJ whole genome shotgun (WGS) entry which is preliminary data.</text>
</comment>
<accession>A0ACC1XMQ8</accession>
<evidence type="ECO:0000313" key="1">
    <source>
        <dbReference type="EMBL" id="KAJ4712024.1"/>
    </source>
</evidence>
<keyword evidence="2" id="KW-1185">Reference proteome</keyword>
<proteinExistence type="predicted"/>